<feature type="domain" description="Bacterial transcriptional activator" evidence="4">
    <location>
        <begin position="102"/>
        <end position="258"/>
    </location>
</feature>
<dbReference type="InterPro" id="IPR005158">
    <property type="entry name" value="BTAD"/>
</dbReference>
<evidence type="ECO:0000256" key="1">
    <source>
        <dbReference type="ARBA" id="ARBA00022741"/>
    </source>
</evidence>
<dbReference type="SMART" id="SM01043">
    <property type="entry name" value="BTAD"/>
    <property type="match status" value="1"/>
</dbReference>
<proteinExistence type="predicted"/>
<evidence type="ECO:0000313" key="5">
    <source>
        <dbReference type="EMBL" id="MDT8898623.1"/>
    </source>
</evidence>
<evidence type="ECO:0000256" key="2">
    <source>
        <dbReference type="ARBA" id="ARBA00022840"/>
    </source>
</evidence>
<dbReference type="SUPFAM" id="SSF46894">
    <property type="entry name" value="C-terminal effector domain of the bipartite response regulators"/>
    <property type="match status" value="1"/>
</dbReference>
<keyword evidence="2" id="KW-0067">ATP-binding</keyword>
<dbReference type="InterPro" id="IPR027417">
    <property type="entry name" value="P-loop_NTPase"/>
</dbReference>
<keyword evidence="1" id="KW-0547">Nucleotide-binding</keyword>
<dbReference type="Gene3D" id="1.10.10.10">
    <property type="entry name" value="Winged helix-like DNA-binding domain superfamily/Winged helix DNA-binding domain"/>
    <property type="match status" value="1"/>
</dbReference>
<dbReference type="InterPro" id="IPR016032">
    <property type="entry name" value="Sig_transdc_resp-reg_C-effctor"/>
</dbReference>
<dbReference type="EMBL" id="JAUHMF010000002">
    <property type="protein sequence ID" value="MDT8898623.1"/>
    <property type="molecule type" value="Genomic_DNA"/>
</dbReference>
<dbReference type="InterPro" id="IPR011990">
    <property type="entry name" value="TPR-like_helical_dom_sf"/>
</dbReference>
<reference evidence="5 6" key="1">
    <citation type="submission" date="2023-07" db="EMBL/GenBank/DDBJ databases">
        <title>Novel species of Thermanaerothrix with wide hydrolytic capabilities.</title>
        <authorList>
            <person name="Zayulina K.S."/>
            <person name="Podosokorskaya O.A."/>
            <person name="Elcheninov A.G."/>
        </authorList>
    </citation>
    <scope>NUCLEOTIDE SEQUENCE [LARGE SCALE GENOMIC DNA]</scope>
    <source>
        <strain evidence="5 6">4228-RoL</strain>
    </source>
</reference>
<dbReference type="SMART" id="SM00028">
    <property type="entry name" value="TPR"/>
    <property type="match status" value="8"/>
</dbReference>
<keyword evidence="6" id="KW-1185">Reference proteome</keyword>
<dbReference type="RefSeq" id="WP_315625286.1">
    <property type="nucleotide sequence ID" value="NZ_JAUHMF010000002.1"/>
</dbReference>
<dbReference type="PANTHER" id="PTHR16305">
    <property type="entry name" value="TESTICULAR SOLUBLE ADENYLYL CYCLASE"/>
    <property type="match status" value="1"/>
</dbReference>
<dbReference type="SUPFAM" id="SSF48452">
    <property type="entry name" value="TPR-like"/>
    <property type="match status" value="3"/>
</dbReference>
<dbReference type="PROSITE" id="PS50005">
    <property type="entry name" value="TPR"/>
    <property type="match status" value="1"/>
</dbReference>
<comment type="caution">
    <text evidence="5">The sequence shown here is derived from an EMBL/GenBank/DDBJ whole genome shotgun (WGS) entry which is preliminary data.</text>
</comment>
<dbReference type="Gene3D" id="3.40.50.300">
    <property type="entry name" value="P-loop containing nucleotide triphosphate hydrolases"/>
    <property type="match status" value="1"/>
</dbReference>
<dbReference type="SUPFAM" id="SSF52540">
    <property type="entry name" value="P-loop containing nucleoside triphosphate hydrolases"/>
    <property type="match status" value="1"/>
</dbReference>
<dbReference type="Proteomes" id="UP001254165">
    <property type="component" value="Unassembled WGS sequence"/>
</dbReference>
<evidence type="ECO:0000259" key="4">
    <source>
        <dbReference type="SMART" id="SM01043"/>
    </source>
</evidence>
<evidence type="ECO:0000313" key="6">
    <source>
        <dbReference type="Proteomes" id="UP001254165"/>
    </source>
</evidence>
<gene>
    <name evidence="5" type="ORF">QYE77_10105</name>
</gene>
<accession>A0ABU3NQY5</accession>
<dbReference type="InterPro" id="IPR019734">
    <property type="entry name" value="TPR_rpt"/>
</dbReference>
<dbReference type="InterPro" id="IPR036388">
    <property type="entry name" value="WH-like_DNA-bd_sf"/>
</dbReference>
<dbReference type="Pfam" id="PF13191">
    <property type="entry name" value="AAA_16"/>
    <property type="match status" value="1"/>
</dbReference>
<evidence type="ECO:0000256" key="3">
    <source>
        <dbReference type="PROSITE-ProRule" id="PRU00339"/>
    </source>
</evidence>
<name>A0ABU3NQY5_9CHLR</name>
<sequence length="1170" mass="131418">MDSERVPPLRILLLGPPQIEYGGRPLRIQRRLLRTLLYYLAAQSEPVGRQTLLDLFWPDEDEESARRHLRETLSKLRTALPLPTLLHTAQDLVALDQNQVYVDAREFQTLLHQVRIYLKLPLTAPLPEAAYQKLCKAVGLWRGQRFLAGVELPSTEAFDDWLTYTSATLENGLLTSLEVLAEHAALSGDLDEAIHWARQALQIDESHWRLRAHLIGWLCDLGQYQAAQEECERVQRDLAAEGITEVPEEYRALCQRLHQALLQPRPPEPAPWFSLRTLHVPFVGRDEALETLRTMASQGGIAIVWGEAGSGKSRLMFELYQSLQPAPRLVLANGLAHERDTPYHPLVQALREAVLTEEWQTLPPHWVQILLPLLPELAVYIPAGAPAPIENREIHLSAAIEHVLRRLSQHGRLLLFLDDAQWCDEATLHTLTHLVTQRFFTRGNLLVIAARPEEPNPALQAFLTTSPVSWLLKIIPLNPLTASAVAQIVRYALGQSAPSTWVEALARATGGNPLFVLETLRALLEANPDLSPEHLPTTFPVAQSVRALANERLHLLRPQTRQILLAAAVLGETFRLDILEAMLQEPAEAVVEAVEEMERAYLVRPCDQVRGGYTFQHPLIREVLLLESSEARLQFLHLRAARALEAGGEAQSAAAQIATHFEAGGEESLAAHYWVEAAYQAALDAQPQAAESAFQRAEELLLRLERPLSIELIHRLYTGWAELAFNRYDLETSERCYTALLRHGEQRYNALMIGSGLSGLGRVATARMQARQALNFLEQALPYLEKSGHLEEQMEALNRKAASLLLLQRFYDAVLLYQRVLEMGQAAETLNGQRALGNARYQLAKTYYILGWPERTRLFAEQALAQSRALYALGYRGRALLALALAQQEMGDFTAALETCHQGLQEAARWDNAALAARLWLCRAQVCLKLGLIQTAWEALELARTQVAALNKRNPVLSEVYVTQGDLWLALGDYAAALAEFRAGLEVAQDLHSSTEALYRLGWALVLSGQSQGGLNFLRRAIELTRTAEVTHVALAAEMALAEAHYTLGNLEEAQRIAHQAADEAAQRKMGYLLLRYHALQAYIAHRQQARDLLFRHARLLIEQAQAYQSLLFEALGLGLALQAIEESEIKNTFQQRLTTLRHQLLHNLAADHLRERFEQRLQQWLNPAL</sequence>
<protein>
    <submittedName>
        <fullName evidence="5">AAA family ATPase</fullName>
    </submittedName>
</protein>
<organism evidence="5 6">
    <name type="scientific">Thermanaerothrix solaris</name>
    <dbReference type="NCBI Taxonomy" id="3058434"/>
    <lineage>
        <taxon>Bacteria</taxon>
        <taxon>Bacillati</taxon>
        <taxon>Chloroflexota</taxon>
        <taxon>Anaerolineae</taxon>
        <taxon>Anaerolineales</taxon>
        <taxon>Anaerolineaceae</taxon>
        <taxon>Thermanaerothrix</taxon>
    </lineage>
</organism>
<keyword evidence="3" id="KW-0802">TPR repeat</keyword>
<dbReference type="Gene3D" id="1.25.40.10">
    <property type="entry name" value="Tetratricopeptide repeat domain"/>
    <property type="match status" value="3"/>
</dbReference>
<feature type="repeat" description="TPR" evidence="3">
    <location>
        <begin position="958"/>
        <end position="991"/>
    </location>
</feature>
<dbReference type="PANTHER" id="PTHR16305:SF28">
    <property type="entry name" value="GUANYLATE CYCLASE DOMAIN-CONTAINING PROTEIN"/>
    <property type="match status" value="1"/>
</dbReference>
<dbReference type="InterPro" id="IPR041664">
    <property type="entry name" value="AAA_16"/>
</dbReference>